<proteinExistence type="predicted"/>
<dbReference type="AlphaFoldDB" id="A0A7J0E6W9"/>
<gene>
    <name evidence="2" type="ORF">Acr_02g0003350</name>
</gene>
<name>A0A7J0E6W9_9ERIC</name>
<evidence type="ECO:0000313" key="2">
    <source>
        <dbReference type="EMBL" id="GFY82095.1"/>
    </source>
</evidence>
<dbReference type="Gene3D" id="1.10.8.850">
    <property type="entry name" value="Histone-lysine N methyltransferase , C-terminal domain-like"/>
    <property type="match status" value="1"/>
</dbReference>
<keyword evidence="3" id="KW-1185">Reference proteome</keyword>
<organism evidence="2 3">
    <name type="scientific">Actinidia rufa</name>
    <dbReference type="NCBI Taxonomy" id="165716"/>
    <lineage>
        <taxon>Eukaryota</taxon>
        <taxon>Viridiplantae</taxon>
        <taxon>Streptophyta</taxon>
        <taxon>Embryophyta</taxon>
        <taxon>Tracheophyta</taxon>
        <taxon>Spermatophyta</taxon>
        <taxon>Magnoliopsida</taxon>
        <taxon>eudicotyledons</taxon>
        <taxon>Gunneridae</taxon>
        <taxon>Pentapetalae</taxon>
        <taxon>asterids</taxon>
        <taxon>Ericales</taxon>
        <taxon>Actinidiaceae</taxon>
        <taxon>Actinidia</taxon>
    </lineage>
</organism>
<feature type="domain" description="WIYLD" evidence="1">
    <location>
        <begin position="1"/>
        <end position="56"/>
    </location>
</feature>
<dbReference type="PANTHER" id="PTHR34271">
    <property type="entry name" value="NUCLEOLAR HISTONE METHYLTRANSFERASE-RELATED PROTEIN"/>
    <property type="match status" value="1"/>
</dbReference>
<dbReference type="PANTHER" id="PTHR34271:SF1">
    <property type="entry name" value="NUCLEOLAR HISTONE METHYLTRANSFERASE-RELATED PROTEIN"/>
    <property type="match status" value="1"/>
</dbReference>
<reference evidence="2 3" key="1">
    <citation type="submission" date="2019-07" db="EMBL/GenBank/DDBJ databases">
        <title>De Novo Assembly of kiwifruit Actinidia rufa.</title>
        <authorList>
            <person name="Sugita-Konishi S."/>
            <person name="Sato K."/>
            <person name="Mori E."/>
            <person name="Abe Y."/>
            <person name="Kisaki G."/>
            <person name="Hamano K."/>
            <person name="Suezawa K."/>
            <person name="Otani M."/>
            <person name="Fukuda T."/>
            <person name="Manabe T."/>
            <person name="Gomi K."/>
            <person name="Tabuchi M."/>
            <person name="Akimitsu K."/>
            <person name="Kataoka I."/>
        </authorList>
    </citation>
    <scope>NUCLEOTIDE SEQUENCE [LARGE SCALE GENOMIC DNA]</scope>
    <source>
        <strain evidence="3">cv. Fuchu</strain>
    </source>
</reference>
<evidence type="ECO:0000259" key="1">
    <source>
        <dbReference type="Pfam" id="PF10440"/>
    </source>
</evidence>
<dbReference type="InterPro" id="IPR043017">
    <property type="entry name" value="WIYLD_dom_sf"/>
</dbReference>
<sequence>MDAAIDAMQRMGFPEKVVCRRVKKLLREYGGDEGWTFIEDAYYTVLIESLLNEQEEEANKEKRTMGQNELECALCVEKDTVGAIGCGHSDSGLLDNTSSLSPPSMIPSPPSLTVLPKTRKHYSGWVVCDDEEDDFIELTPA</sequence>
<evidence type="ECO:0000313" key="3">
    <source>
        <dbReference type="Proteomes" id="UP000585474"/>
    </source>
</evidence>
<dbReference type="EMBL" id="BJWL01000002">
    <property type="protein sequence ID" value="GFY82095.1"/>
    <property type="molecule type" value="Genomic_DNA"/>
</dbReference>
<comment type="caution">
    <text evidence="2">The sequence shown here is derived from an EMBL/GenBank/DDBJ whole genome shotgun (WGS) entry which is preliminary data.</text>
</comment>
<protein>
    <recommendedName>
        <fullName evidence="1">WIYLD domain-containing protein</fullName>
    </recommendedName>
</protein>
<dbReference type="OrthoDB" id="1898570at2759"/>
<accession>A0A7J0E6W9</accession>
<dbReference type="InterPro" id="IPR018848">
    <property type="entry name" value="WIYLD_domain"/>
</dbReference>
<dbReference type="Pfam" id="PF10440">
    <property type="entry name" value="WIYLD"/>
    <property type="match status" value="1"/>
</dbReference>
<dbReference type="Proteomes" id="UP000585474">
    <property type="component" value="Unassembled WGS sequence"/>
</dbReference>